<evidence type="ECO:0000256" key="1">
    <source>
        <dbReference type="SAM" id="Coils"/>
    </source>
</evidence>
<protein>
    <submittedName>
        <fullName evidence="3">Uncharacterized protein</fullName>
    </submittedName>
</protein>
<keyword evidence="1" id="KW-0175">Coiled coil</keyword>
<dbReference type="AlphaFoldDB" id="A0A427B0T3"/>
<feature type="compositionally biased region" description="Low complexity" evidence="2">
    <location>
        <begin position="86"/>
        <end position="98"/>
    </location>
</feature>
<gene>
    <name evidence="3" type="ORF">B296_00019096</name>
</gene>
<reference evidence="3 4" key="1">
    <citation type="journal article" date="2014" name="Agronomy (Basel)">
        <title>A Draft Genome Sequence for Ensete ventricosum, the Drought-Tolerant Tree Against Hunger.</title>
        <authorList>
            <person name="Harrison J."/>
            <person name="Moore K.A."/>
            <person name="Paszkiewicz K."/>
            <person name="Jones T."/>
            <person name="Grant M."/>
            <person name="Ambacheew D."/>
            <person name="Muzemil S."/>
            <person name="Studholme D.J."/>
        </authorList>
    </citation>
    <scope>NUCLEOTIDE SEQUENCE [LARGE SCALE GENOMIC DNA]</scope>
</reference>
<organism evidence="3 4">
    <name type="scientific">Ensete ventricosum</name>
    <name type="common">Abyssinian banana</name>
    <name type="synonym">Musa ensete</name>
    <dbReference type="NCBI Taxonomy" id="4639"/>
    <lineage>
        <taxon>Eukaryota</taxon>
        <taxon>Viridiplantae</taxon>
        <taxon>Streptophyta</taxon>
        <taxon>Embryophyta</taxon>
        <taxon>Tracheophyta</taxon>
        <taxon>Spermatophyta</taxon>
        <taxon>Magnoliopsida</taxon>
        <taxon>Liliopsida</taxon>
        <taxon>Zingiberales</taxon>
        <taxon>Musaceae</taxon>
        <taxon>Ensete</taxon>
    </lineage>
</organism>
<evidence type="ECO:0000313" key="4">
    <source>
        <dbReference type="Proteomes" id="UP000287651"/>
    </source>
</evidence>
<feature type="compositionally biased region" description="Basic and acidic residues" evidence="2">
    <location>
        <begin position="99"/>
        <end position="114"/>
    </location>
</feature>
<proteinExistence type="predicted"/>
<comment type="caution">
    <text evidence="3">The sequence shown here is derived from an EMBL/GenBank/DDBJ whole genome shotgun (WGS) entry which is preliminary data.</text>
</comment>
<evidence type="ECO:0000313" key="3">
    <source>
        <dbReference type="EMBL" id="RRT82142.1"/>
    </source>
</evidence>
<evidence type="ECO:0000256" key="2">
    <source>
        <dbReference type="SAM" id="MobiDB-lite"/>
    </source>
</evidence>
<accession>A0A427B0T3</accession>
<feature type="region of interest" description="Disordered" evidence="2">
    <location>
        <begin position="86"/>
        <end position="121"/>
    </location>
</feature>
<sequence length="195" mass="21954">MRNGAKLFSSSRRSKHASTYLEPLLETINNPRFFLSTINPEPPVITTEAFLSLTHQVHALVGMMQAIVPNIPQLKLSVMPQQLAPLPTPQQIQPQSPSTREEQPNLEGRRRPTTEMRSGTPSVTVAQLVSHPRDSIHATPELDTLSFDSTNLLREQLRQVNQRLDAVQKEFVKSEELGESSKALHLSLRYRTSPF</sequence>
<dbReference type="Proteomes" id="UP000287651">
    <property type="component" value="Unassembled WGS sequence"/>
</dbReference>
<name>A0A427B0T3_ENSVE</name>
<feature type="coiled-coil region" evidence="1">
    <location>
        <begin position="150"/>
        <end position="177"/>
    </location>
</feature>
<dbReference type="EMBL" id="AMZH03000756">
    <property type="protein sequence ID" value="RRT82142.1"/>
    <property type="molecule type" value="Genomic_DNA"/>
</dbReference>